<evidence type="ECO:0000313" key="2">
    <source>
        <dbReference type="EMBL" id="TQL42906.1"/>
    </source>
</evidence>
<feature type="signal peptide" evidence="1">
    <location>
        <begin position="1"/>
        <end position="16"/>
    </location>
</feature>
<accession>A0A542Y4A5</accession>
<name>A0A542Y4A5_9MICO</name>
<gene>
    <name evidence="2" type="ORF">FB468_0916</name>
</gene>
<dbReference type="Proteomes" id="UP000319094">
    <property type="component" value="Unassembled WGS sequence"/>
</dbReference>
<feature type="chain" id="PRO_5038335815" description="DUF3558 domain-containing protein" evidence="1">
    <location>
        <begin position="17"/>
        <end position="183"/>
    </location>
</feature>
<sequence length="183" mass="19352">MAASAFGLLLSGCAGAQEDTLETPVATEHPPVTDDSSSDEISLSKITSCDDIKPFVETWTEGFEPYEWNNVSEDVIQCGWNTPPEEVTPDNARSVEVNVTRLGERPDYSPLAGMSGYEAISDDWVAANDGQAYTMTVDIGLSAVIGTTVWVPGVEVTVSGGRWANLPELDGAAALGVAKQILG</sequence>
<dbReference type="AlphaFoldDB" id="A0A542Y4A5"/>
<dbReference type="RefSeq" id="WP_141886293.1">
    <property type="nucleotide sequence ID" value="NZ_BAAAUY010000021.1"/>
</dbReference>
<protein>
    <recommendedName>
        <fullName evidence="4">DUF3558 domain-containing protein</fullName>
    </recommendedName>
</protein>
<organism evidence="2 3">
    <name type="scientific">Leucobacter komagatae</name>
    <dbReference type="NCBI Taxonomy" id="55969"/>
    <lineage>
        <taxon>Bacteria</taxon>
        <taxon>Bacillati</taxon>
        <taxon>Actinomycetota</taxon>
        <taxon>Actinomycetes</taxon>
        <taxon>Micrococcales</taxon>
        <taxon>Microbacteriaceae</taxon>
        <taxon>Leucobacter</taxon>
    </lineage>
</organism>
<dbReference type="OrthoDB" id="5122668at2"/>
<keyword evidence="3" id="KW-1185">Reference proteome</keyword>
<proteinExistence type="predicted"/>
<dbReference type="EMBL" id="VFON01000001">
    <property type="protein sequence ID" value="TQL42906.1"/>
    <property type="molecule type" value="Genomic_DNA"/>
</dbReference>
<comment type="caution">
    <text evidence="2">The sequence shown here is derived from an EMBL/GenBank/DDBJ whole genome shotgun (WGS) entry which is preliminary data.</text>
</comment>
<evidence type="ECO:0000256" key="1">
    <source>
        <dbReference type="SAM" id="SignalP"/>
    </source>
</evidence>
<reference evidence="2 3" key="1">
    <citation type="submission" date="2019-06" db="EMBL/GenBank/DDBJ databases">
        <title>Sequencing the genomes of 1000 actinobacteria strains.</title>
        <authorList>
            <person name="Klenk H.-P."/>
        </authorList>
    </citation>
    <scope>NUCLEOTIDE SEQUENCE [LARGE SCALE GENOMIC DNA]</scope>
    <source>
        <strain evidence="2 3">DSM 8803</strain>
    </source>
</reference>
<evidence type="ECO:0000313" key="3">
    <source>
        <dbReference type="Proteomes" id="UP000319094"/>
    </source>
</evidence>
<keyword evidence="1" id="KW-0732">Signal</keyword>
<evidence type="ECO:0008006" key="4">
    <source>
        <dbReference type="Google" id="ProtNLM"/>
    </source>
</evidence>